<name>A0A8X6UDH5_NEPPI</name>
<reference evidence="1" key="1">
    <citation type="submission" date="2020-08" db="EMBL/GenBank/DDBJ databases">
        <title>Multicomponent nature underlies the extraordinary mechanical properties of spider dragline silk.</title>
        <authorList>
            <person name="Kono N."/>
            <person name="Nakamura H."/>
            <person name="Mori M."/>
            <person name="Yoshida Y."/>
            <person name="Ohtoshi R."/>
            <person name="Malay A.D."/>
            <person name="Moran D.A.P."/>
            <person name="Tomita M."/>
            <person name="Numata K."/>
            <person name="Arakawa K."/>
        </authorList>
    </citation>
    <scope>NUCLEOTIDE SEQUENCE</scope>
</reference>
<dbReference type="AlphaFoldDB" id="A0A8X6UDH5"/>
<keyword evidence="2" id="KW-1185">Reference proteome</keyword>
<gene>
    <name evidence="1" type="ORF">NPIL_200411</name>
</gene>
<dbReference type="EMBL" id="BMAW01077425">
    <property type="protein sequence ID" value="GFU06311.1"/>
    <property type="molecule type" value="Genomic_DNA"/>
</dbReference>
<evidence type="ECO:0000313" key="1">
    <source>
        <dbReference type="EMBL" id="GFU06311.1"/>
    </source>
</evidence>
<dbReference type="Proteomes" id="UP000887013">
    <property type="component" value="Unassembled WGS sequence"/>
</dbReference>
<organism evidence="1 2">
    <name type="scientific">Nephila pilipes</name>
    <name type="common">Giant wood spider</name>
    <name type="synonym">Nephila maculata</name>
    <dbReference type="NCBI Taxonomy" id="299642"/>
    <lineage>
        <taxon>Eukaryota</taxon>
        <taxon>Metazoa</taxon>
        <taxon>Ecdysozoa</taxon>
        <taxon>Arthropoda</taxon>
        <taxon>Chelicerata</taxon>
        <taxon>Arachnida</taxon>
        <taxon>Araneae</taxon>
        <taxon>Araneomorphae</taxon>
        <taxon>Entelegynae</taxon>
        <taxon>Araneoidea</taxon>
        <taxon>Nephilidae</taxon>
        <taxon>Nephila</taxon>
    </lineage>
</organism>
<comment type="caution">
    <text evidence="1">The sequence shown here is derived from an EMBL/GenBank/DDBJ whole genome shotgun (WGS) entry which is preliminary data.</text>
</comment>
<evidence type="ECO:0000313" key="2">
    <source>
        <dbReference type="Proteomes" id="UP000887013"/>
    </source>
</evidence>
<proteinExistence type="predicted"/>
<sequence length="136" mass="15870">MHHETAYTVVSCDEELSCKVELSCVKYFVSFIANIEVQFQFFILTDINRFDNEGHFKNNIQLHVRDQKITEYILKDLKYSSDGRETPMTPFIASRDFPTNWVGDLKCNSFRTLNTSDVTSVTMMLLSRAHNRHCFS</sequence>
<protein>
    <submittedName>
        <fullName evidence="1">Uncharacterized protein</fullName>
    </submittedName>
</protein>
<accession>A0A8X6UDH5</accession>